<gene>
    <name evidence="1" type="ORF">C8035_v000371</name>
</gene>
<keyword evidence="2" id="KW-1185">Reference proteome</keyword>
<evidence type="ECO:0000313" key="1">
    <source>
        <dbReference type="EMBL" id="TDZ13176.1"/>
    </source>
</evidence>
<dbReference type="Proteomes" id="UP000295083">
    <property type="component" value="Unassembled WGS sequence"/>
</dbReference>
<comment type="caution">
    <text evidence="1">The sequence shown here is derived from an EMBL/GenBank/DDBJ whole genome shotgun (WGS) entry which is preliminary data.</text>
</comment>
<accession>A0A4R8PMI9</accession>
<evidence type="ECO:0000313" key="2">
    <source>
        <dbReference type="Proteomes" id="UP000295083"/>
    </source>
</evidence>
<proteinExistence type="predicted"/>
<dbReference type="EMBL" id="QAPG01010715">
    <property type="protein sequence ID" value="TDZ13176.1"/>
    <property type="molecule type" value="Genomic_DNA"/>
</dbReference>
<dbReference type="AlphaFoldDB" id="A0A4R8PMI9"/>
<protein>
    <submittedName>
        <fullName evidence="1">Uncharacterized protein</fullName>
    </submittedName>
</protein>
<sequence length="71" mass="7767">MRGKEMIVRPESQRAKESWQEELGMDSTRALQTTNTNSSPVDHIEPPRCRALGTGGVRFLISDPKRGAGAG</sequence>
<name>A0A4R8PMI9_9PEZI</name>
<reference evidence="1 2" key="1">
    <citation type="submission" date="2018-11" db="EMBL/GenBank/DDBJ databases">
        <title>Genome sequence and assembly of Colletotrichum spinosum.</title>
        <authorList>
            <person name="Gan P."/>
            <person name="Shirasu K."/>
        </authorList>
    </citation>
    <scope>NUCLEOTIDE SEQUENCE [LARGE SCALE GENOMIC DNA]</scope>
    <source>
        <strain evidence="1 2">CBS 515.97</strain>
    </source>
</reference>
<organism evidence="1 2">
    <name type="scientific">Colletotrichum spinosum</name>
    <dbReference type="NCBI Taxonomy" id="1347390"/>
    <lineage>
        <taxon>Eukaryota</taxon>
        <taxon>Fungi</taxon>
        <taxon>Dikarya</taxon>
        <taxon>Ascomycota</taxon>
        <taxon>Pezizomycotina</taxon>
        <taxon>Sordariomycetes</taxon>
        <taxon>Hypocreomycetidae</taxon>
        <taxon>Glomerellales</taxon>
        <taxon>Glomerellaceae</taxon>
        <taxon>Colletotrichum</taxon>
        <taxon>Colletotrichum orbiculare species complex</taxon>
    </lineage>
</organism>